<accession>A0A0F4YK79</accession>
<dbReference type="EMBL" id="LASV01000430">
    <property type="protein sequence ID" value="KKA18672.1"/>
    <property type="molecule type" value="Genomic_DNA"/>
</dbReference>
<name>A0A0F4YK79_RASE3</name>
<organism evidence="1 2">
    <name type="scientific">Rasamsonia emersonii (strain ATCC 16479 / CBS 393.64 / IMI 116815)</name>
    <dbReference type="NCBI Taxonomy" id="1408163"/>
    <lineage>
        <taxon>Eukaryota</taxon>
        <taxon>Fungi</taxon>
        <taxon>Dikarya</taxon>
        <taxon>Ascomycota</taxon>
        <taxon>Pezizomycotina</taxon>
        <taxon>Eurotiomycetes</taxon>
        <taxon>Eurotiomycetidae</taxon>
        <taxon>Eurotiales</taxon>
        <taxon>Trichocomaceae</taxon>
        <taxon>Rasamsonia</taxon>
    </lineage>
</organism>
<dbReference type="AlphaFoldDB" id="A0A0F4YK79"/>
<sequence>MAGRTSVRHMSTLDLSFAYLHYDYLSTSVWSSKILVSGSTPRRCYWLQGCRRAMRHYHMATNFVSECAHTYGAPDHAAQADFHAGRPLDVCRHVVMASVDNILISLTYGDNGTFSKRAVCFVPALIIGCEEKKISGTSTYVLGPGGKEIINQTGHV</sequence>
<evidence type="ECO:0000313" key="2">
    <source>
        <dbReference type="Proteomes" id="UP000053958"/>
    </source>
</evidence>
<dbReference type="Proteomes" id="UP000053958">
    <property type="component" value="Unassembled WGS sequence"/>
</dbReference>
<protein>
    <submittedName>
        <fullName evidence="1">Uncharacterized protein</fullName>
    </submittedName>
</protein>
<keyword evidence="2" id="KW-1185">Reference proteome</keyword>
<dbReference type="GeneID" id="25319642"/>
<gene>
    <name evidence="1" type="ORF">T310_7369</name>
</gene>
<dbReference type="RefSeq" id="XP_013325284.1">
    <property type="nucleotide sequence ID" value="XM_013469830.1"/>
</dbReference>
<evidence type="ECO:0000313" key="1">
    <source>
        <dbReference type="EMBL" id="KKA18672.1"/>
    </source>
</evidence>
<reference evidence="1 2" key="1">
    <citation type="submission" date="2015-04" db="EMBL/GenBank/DDBJ databases">
        <authorList>
            <person name="Heijne W.H."/>
            <person name="Fedorova N.D."/>
            <person name="Nierman W.C."/>
            <person name="Vollebregt A.W."/>
            <person name="Zhao Z."/>
            <person name="Wu L."/>
            <person name="Kumar M."/>
            <person name="Stam H."/>
            <person name="van den Berg M.A."/>
            <person name="Pel H.J."/>
        </authorList>
    </citation>
    <scope>NUCLEOTIDE SEQUENCE [LARGE SCALE GENOMIC DNA]</scope>
    <source>
        <strain evidence="1 2">CBS 393.64</strain>
    </source>
</reference>
<comment type="caution">
    <text evidence="1">The sequence shown here is derived from an EMBL/GenBank/DDBJ whole genome shotgun (WGS) entry which is preliminary data.</text>
</comment>
<proteinExistence type="predicted"/>